<feature type="transmembrane region" description="Helical" evidence="1">
    <location>
        <begin position="99"/>
        <end position="119"/>
    </location>
</feature>
<dbReference type="Pfam" id="PF04773">
    <property type="entry name" value="FecR"/>
    <property type="match status" value="1"/>
</dbReference>
<dbReference type="RefSeq" id="WP_129132777.1">
    <property type="nucleotide sequence ID" value="NZ_SDHW01000008.1"/>
</dbReference>
<dbReference type="InterPro" id="IPR012373">
    <property type="entry name" value="Ferrdict_sens_TM"/>
</dbReference>
<keyword evidence="1" id="KW-0472">Membrane</keyword>
<gene>
    <name evidence="3" type="ORF">ESA94_20250</name>
</gene>
<evidence type="ECO:0000256" key="1">
    <source>
        <dbReference type="SAM" id="Phobius"/>
    </source>
</evidence>
<evidence type="ECO:0000313" key="4">
    <source>
        <dbReference type="Proteomes" id="UP000290204"/>
    </source>
</evidence>
<keyword evidence="4" id="KW-1185">Reference proteome</keyword>
<accession>A0A4Q1CDV8</accession>
<dbReference type="PANTHER" id="PTHR30273">
    <property type="entry name" value="PERIPLASMIC SIGNAL SENSOR AND SIGMA FACTOR ACTIVATOR FECR-RELATED"/>
    <property type="match status" value="1"/>
</dbReference>
<sequence length="347" mass="39484">MAFSNEYYEHLSLEELVQDDFFITSVKQPNEKTKTFWAGFVLQYPQRKNDVDAAMQFVKSLEFEQDVAEQGVKEKLWQAITAQAATEPKVVSMINRKRWMWAAAAIIGVLFVSAAWLLIQKSSFTTFTAQYGEVKQLVLPDQSVVTLNANSELEFKKQWKEGEVREVWLTGEAFFDVKHLHQEGNLVKESDRFLVHVGDMTVEVLGTSFNVSARKAETKVVLQTGKVRVDFKNKKSESMLMEPGDLVKYNQSTKQVVKEKTDTISTVAWKKKELMLNNTSVQDIINSIENNFGYKVEVADPAILTRKLAITGNTATISLENEQTLFEILEVSLNVEITKSNDTLYIK</sequence>
<dbReference type="EMBL" id="SDHW01000008">
    <property type="protein sequence ID" value="RXK57853.1"/>
    <property type="molecule type" value="Genomic_DNA"/>
</dbReference>
<name>A0A4Q1CDV8_9BACT</name>
<dbReference type="InterPro" id="IPR006860">
    <property type="entry name" value="FecR"/>
</dbReference>
<dbReference type="Gene3D" id="2.60.120.1440">
    <property type="match status" value="1"/>
</dbReference>
<dbReference type="AlphaFoldDB" id="A0A4Q1CDV8"/>
<dbReference type="PANTHER" id="PTHR30273:SF2">
    <property type="entry name" value="PROTEIN FECR"/>
    <property type="match status" value="1"/>
</dbReference>
<protein>
    <submittedName>
        <fullName evidence="3">DUF4974 domain-containing protein</fullName>
    </submittedName>
</protein>
<organism evidence="3 4">
    <name type="scientific">Lacibacter luteus</name>
    <dbReference type="NCBI Taxonomy" id="2508719"/>
    <lineage>
        <taxon>Bacteria</taxon>
        <taxon>Pseudomonadati</taxon>
        <taxon>Bacteroidota</taxon>
        <taxon>Chitinophagia</taxon>
        <taxon>Chitinophagales</taxon>
        <taxon>Chitinophagaceae</taxon>
        <taxon>Lacibacter</taxon>
    </lineage>
</organism>
<dbReference type="Gene3D" id="3.55.50.30">
    <property type="match status" value="1"/>
</dbReference>
<proteinExistence type="predicted"/>
<keyword evidence="1" id="KW-1133">Transmembrane helix</keyword>
<dbReference type="GO" id="GO:0016989">
    <property type="term" value="F:sigma factor antagonist activity"/>
    <property type="evidence" value="ECO:0007669"/>
    <property type="project" value="TreeGrafter"/>
</dbReference>
<feature type="domain" description="FecR protein" evidence="2">
    <location>
        <begin position="129"/>
        <end position="228"/>
    </location>
</feature>
<evidence type="ECO:0000259" key="2">
    <source>
        <dbReference type="Pfam" id="PF04773"/>
    </source>
</evidence>
<keyword evidence="1" id="KW-0812">Transmembrane</keyword>
<dbReference type="Proteomes" id="UP000290204">
    <property type="component" value="Unassembled WGS sequence"/>
</dbReference>
<comment type="caution">
    <text evidence="3">The sequence shown here is derived from an EMBL/GenBank/DDBJ whole genome shotgun (WGS) entry which is preliminary data.</text>
</comment>
<reference evidence="3 4" key="1">
    <citation type="submission" date="2019-01" db="EMBL/GenBank/DDBJ databases">
        <title>Lacibacter sp. strain TTM-7.</title>
        <authorList>
            <person name="Chen W.-M."/>
        </authorList>
    </citation>
    <scope>NUCLEOTIDE SEQUENCE [LARGE SCALE GENOMIC DNA]</scope>
    <source>
        <strain evidence="3 4">TTM-7</strain>
    </source>
</reference>
<dbReference type="OrthoDB" id="923517at2"/>
<evidence type="ECO:0000313" key="3">
    <source>
        <dbReference type="EMBL" id="RXK57853.1"/>
    </source>
</evidence>